<evidence type="ECO:0000313" key="3">
    <source>
        <dbReference type="Proteomes" id="UP000326979"/>
    </source>
</evidence>
<dbReference type="RefSeq" id="WP_152779939.1">
    <property type="nucleotide sequence ID" value="NZ_BAABEQ010000019.1"/>
</dbReference>
<name>A0A5N8VW35_9ACTN</name>
<comment type="caution">
    <text evidence="2">The sequence shown here is derived from an EMBL/GenBank/DDBJ whole genome shotgun (WGS) entry which is preliminary data.</text>
</comment>
<reference evidence="2 3" key="1">
    <citation type="submission" date="2019-07" db="EMBL/GenBank/DDBJ databases">
        <title>New species of Amycolatopsis and Streptomyces.</title>
        <authorList>
            <person name="Duangmal K."/>
            <person name="Teo W.F.A."/>
            <person name="Lipun K."/>
        </authorList>
    </citation>
    <scope>NUCLEOTIDE SEQUENCE [LARGE SCALE GENOMIC DNA]</scope>
    <source>
        <strain evidence="2 3">TISTR 2346</strain>
    </source>
</reference>
<dbReference type="OrthoDB" id="4301453at2"/>
<dbReference type="EMBL" id="VJZE01000008">
    <property type="protein sequence ID" value="MPY38906.1"/>
    <property type="molecule type" value="Genomic_DNA"/>
</dbReference>
<evidence type="ECO:0000256" key="1">
    <source>
        <dbReference type="SAM" id="MobiDB-lite"/>
    </source>
</evidence>
<feature type="compositionally biased region" description="Basic and acidic residues" evidence="1">
    <location>
        <begin position="285"/>
        <end position="297"/>
    </location>
</feature>
<gene>
    <name evidence="2" type="ORF">FNH04_02740</name>
</gene>
<feature type="region of interest" description="Disordered" evidence="1">
    <location>
        <begin position="258"/>
        <end position="297"/>
    </location>
</feature>
<dbReference type="AlphaFoldDB" id="A0A5N8VW35"/>
<evidence type="ECO:0000313" key="2">
    <source>
        <dbReference type="EMBL" id="MPY38906.1"/>
    </source>
</evidence>
<protein>
    <submittedName>
        <fullName evidence="2">Uncharacterized protein</fullName>
    </submittedName>
</protein>
<keyword evidence="3" id="KW-1185">Reference proteome</keyword>
<dbReference type="Proteomes" id="UP000326979">
    <property type="component" value="Unassembled WGS sequence"/>
</dbReference>
<accession>A0A5N8VW35</accession>
<proteinExistence type="predicted"/>
<organism evidence="2 3">
    <name type="scientific">Streptomyces phyllanthi</name>
    <dbReference type="NCBI Taxonomy" id="1803180"/>
    <lineage>
        <taxon>Bacteria</taxon>
        <taxon>Bacillati</taxon>
        <taxon>Actinomycetota</taxon>
        <taxon>Actinomycetes</taxon>
        <taxon>Kitasatosporales</taxon>
        <taxon>Streptomycetaceae</taxon>
        <taxon>Streptomyces</taxon>
    </lineage>
</organism>
<sequence>MPKQYGQSGRVRLLDGQPWDIEITEPGGHREPYTTQLLRAGDPRQGGVRRVDIGPFTPTYADLDHTLGLLGLVRGGTERSGTLEAGKVLELFRWHHGPRDDPAAKRAAVRLALSRGVESLTVTLPVAEAGRLRTALLDEIAREGDSFRAEELVELAAALDEADGVRVLLSVLQATDLPGELRRGRYSAPDQEVSPELDRLAALIEQSRFSSGPWQSLRQTLQDTLRAALAHPGAQGLAARDELLELLARFAWAHRGATRADDTEQQRLQAERSPVPEAASPARPVPDRPLLDQAVRDRPALDEAVVAPVRRARRRWPFTRR</sequence>